<dbReference type="AlphaFoldDB" id="A0A8H7EXY4"/>
<organism evidence="1 2">
    <name type="scientific">Agaricus bisporus var. burnettii</name>
    <dbReference type="NCBI Taxonomy" id="192524"/>
    <lineage>
        <taxon>Eukaryota</taxon>
        <taxon>Fungi</taxon>
        <taxon>Dikarya</taxon>
        <taxon>Basidiomycota</taxon>
        <taxon>Agaricomycotina</taxon>
        <taxon>Agaricomycetes</taxon>
        <taxon>Agaricomycetidae</taxon>
        <taxon>Agaricales</taxon>
        <taxon>Agaricineae</taxon>
        <taxon>Agaricaceae</taxon>
        <taxon>Agaricus</taxon>
    </lineage>
</organism>
<evidence type="ECO:0000313" key="2">
    <source>
        <dbReference type="Proteomes" id="UP000629468"/>
    </source>
</evidence>
<proteinExistence type="predicted"/>
<dbReference type="EMBL" id="JABXXO010000012">
    <property type="protein sequence ID" value="KAF7762115.1"/>
    <property type="molecule type" value="Genomic_DNA"/>
</dbReference>
<sequence>MGHPSQKRARNFKHQAPARTYCGHKPNMLNNCKAQARVRAQVNLMRAEKRSPTKDIVLIISTMIKWQFYWLKTNFSEYIDTI</sequence>
<name>A0A8H7EXY4_AGABI</name>
<protein>
    <submittedName>
        <fullName evidence="1">Uncharacterized protein</fullName>
    </submittedName>
</protein>
<gene>
    <name evidence="1" type="ORF">Agabi119p4_8708</name>
</gene>
<comment type="caution">
    <text evidence="1">The sequence shown here is derived from an EMBL/GenBank/DDBJ whole genome shotgun (WGS) entry which is preliminary data.</text>
</comment>
<accession>A0A8H7EXY4</accession>
<reference evidence="1 2" key="1">
    <citation type="journal article" name="Sci. Rep.">
        <title>Telomere-to-telomere assembled and centromere annotated genomes of the two main subspecies of the button mushroom Agaricus bisporus reveal especially polymorphic chromosome ends.</title>
        <authorList>
            <person name="Sonnenberg A.S.M."/>
            <person name="Sedaghat-Telgerd N."/>
            <person name="Lavrijssen B."/>
            <person name="Ohm R.A."/>
            <person name="Hendrickx P.M."/>
            <person name="Scholtmeijer K."/>
            <person name="Baars J.J.P."/>
            <person name="van Peer A."/>
        </authorList>
    </citation>
    <scope>NUCLEOTIDE SEQUENCE [LARGE SCALE GENOMIC DNA]</scope>
    <source>
        <strain evidence="1 2">H119_p4</strain>
    </source>
</reference>
<evidence type="ECO:0000313" key="1">
    <source>
        <dbReference type="EMBL" id="KAF7762115.1"/>
    </source>
</evidence>
<dbReference type="Proteomes" id="UP000629468">
    <property type="component" value="Unassembled WGS sequence"/>
</dbReference>